<dbReference type="AlphaFoldDB" id="A0A6C0AEX9"/>
<dbReference type="InterPro" id="IPR029021">
    <property type="entry name" value="Prot-tyrosine_phosphatase-like"/>
</dbReference>
<proteinExistence type="predicted"/>
<dbReference type="Gene3D" id="3.90.190.10">
    <property type="entry name" value="Protein tyrosine phosphatase superfamily"/>
    <property type="match status" value="1"/>
</dbReference>
<evidence type="ECO:0000313" key="1">
    <source>
        <dbReference type="EMBL" id="QHS77993.1"/>
    </source>
</evidence>
<protein>
    <submittedName>
        <fullName evidence="1">Uncharacterized protein</fullName>
    </submittedName>
</protein>
<organism evidence="1">
    <name type="scientific">viral metagenome</name>
    <dbReference type="NCBI Taxonomy" id="1070528"/>
    <lineage>
        <taxon>unclassified sequences</taxon>
        <taxon>metagenomes</taxon>
        <taxon>organismal metagenomes</taxon>
    </lineage>
</organism>
<sequence>MKFKEAYNFLIKINPKICPNEGFIKQLEKY</sequence>
<dbReference type="EMBL" id="MN740594">
    <property type="protein sequence ID" value="QHS77993.1"/>
    <property type="molecule type" value="Genomic_DNA"/>
</dbReference>
<reference evidence="1" key="1">
    <citation type="journal article" date="2020" name="Nature">
        <title>Giant virus diversity and host interactions through global metagenomics.</title>
        <authorList>
            <person name="Schulz F."/>
            <person name="Roux S."/>
            <person name="Paez-Espino D."/>
            <person name="Jungbluth S."/>
            <person name="Walsh D.A."/>
            <person name="Denef V.J."/>
            <person name="McMahon K.D."/>
            <person name="Konstantinidis K.T."/>
            <person name="Eloe-Fadrosh E.A."/>
            <person name="Kyrpides N.C."/>
            <person name="Woyke T."/>
        </authorList>
    </citation>
    <scope>NUCLEOTIDE SEQUENCE</scope>
    <source>
        <strain evidence="1">GVMAG-S-1021933-23</strain>
    </source>
</reference>
<dbReference type="SUPFAM" id="SSF52799">
    <property type="entry name" value="(Phosphotyrosine protein) phosphatases II"/>
    <property type="match status" value="1"/>
</dbReference>
<accession>A0A6C0AEX9</accession>
<name>A0A6C0AEX9_9ZZZZ</name>